<dbReference type="RefSeq" id="WP_018641431.1">
    <property type="nucleotide sequence ID" value="NZ_VLLA01000004.1"/>
</dbReference>
<keyword evidence="9 13" id="KW-1133">Transmembrane helix</keyword>
<dbReference type="GO" id="GO:0009055">
    <property type="term" value="F:electron transfer activity"/>
    <property type="evidence" value="ECO:0007669"/>
    <property type="project" value="InterPro"/>
</dbReference>
<feature type="transmembrane region" description="Helical" evidence="13">
    <location>
        <begin position="160"/>
        <end position="179"/>
    </location>
</feature>
<dbReference type="OrthoDB" id="7280471at2"/>
<keyword evidence="6 13" id="KW-0812">Transmembrane</keyword>
<evidence type="ECO:0000256" key="12">
    <source>
        <dbReference type="ARBA" id="ARBA00037975"/>
    </source>
</evidence>
<dbReference type="GO" id="GO:0005886">
    <property type="term" value="C:plasma membrane"/>
    <property type="evidence" value="ECO:0007669"/>
    <property type="project" value="UniProtKB-SubCell"/>
</dbReference>
<dbReference type="AlphaFoldDB" id="A0A562RUT8"/>
<evidence type="ECO:0000256" key="5">
    <source>
        <dbReference type="ARBA" id="ARBA00022617"/>
    </source>
</evidence>
<keyword evidence="11 13" id="KW-0472">Membrane</keyword>
<evidence type="ECO:0000256" key="2">
    <source>
        <dbReference type="ARBA" id="ARBA00004651"/>
    </source>
</evidence>
<keyword evidence="16" id="KW-1185">Reference proteome</keyword>
<keyword evidence="4" id="KW-1003">Cell membrane</keyword>
<evidence type="ECO:0000256" key="10">
    <source>
        <dbReference type="ARBA" id="ARBA00023004"/>
    </source>
</evidence>
<keyword evidence="8" id="KW-0249">Electron transport</keyword>
<comment type="subcellular location">
    <subcellularLocation>
        <location evidence="2">Cell membrane</location>
        <topology evidence="2">Multi-pass membrane protein</topology>
    </subcellularLocation>
</comment>
<dbReference type="InterPro" id="IPR052168">
    <property type="entry name" value="Cytochrome_b561_oxidase"/>
</dbReference>
<evidence type="ECO:0000256" key="7">
    <source>
        <dbReference type="ARBA" id="ARBA00022723"/>
    </source>
</evidence>
<feature type="transmembrane region" description="Helical" evidence="13">
    <location>
        <begin position="51"/>
        <end position="70"/>
    </location>
</feature>
<evidence type="ECO:0000256" key="8">
    <source>
        <dbReference type="ARBA" id="ARBA00022982"/>
    </source>
</evidence>
<dbReference type="Pfam" id="PF01292">
    <property type="entry name" value="Ni_hydr_CYTB"/>
    <property type="match status" value="1"/>
</dbReference>
<evidence type="ECO:0000256" key="13">
    <source>
        <dbReference type="SAM" id="Phobius"/>
    </source>
</evidence>
<dbReference type="PANTHER" id="PTHR30529:SF7">
    <property type="entry name" value="CYTOCHROME B561 BACTERIAL_NI-HYDROGENASE DOMAIN-CONTAINING PROTEIN"/>
    <property type="match status" value="1"/>
</dbReference>
<organism evidence="15 16">
    <name type="scientific">Bradyrhizobium huanghuaihaiense</name>
    <dbReference type="NCBI Taxonomy" id="990078"/>
    <lineage>
        <taxon>Bacteria</taxon>
        <taxon>Pseudomonadati</taxon>
        <taxon>Pseudomonadota</taxon>
        <taxon>Alphaproteobacteria</taxon>
        <taxon>Hyphomicrobiales</taxon>
        <taxon>Nitrobacteraceae</taxon>
        <taxon>Bradyrhizobium</taxon>
    </lineage>
</organism>
<dbReference type="GO" id="GO:0046872">
    <property type="term" value="F:metal ion binding"/>
    <property type="evidence" value="ECO:0007669"/>
    <property type="project" value="UniProtKB-KW"/>
</dbReference>
<protein>
    <submittedName>
        <fullName evidence="15">Cytochrome b561</fullName>
    </submittedName>
</protein>
<feature type="domain" description="Cytochrome b561 bacterial/Ni-hydrogenase" evidence="14">
    <location>
        <begin position="10"/>
        <end position="190"/>
    </location>
</feature>
<evidence type="ECO:0000256" key="1">
    <source>
        <dbReference type="ARBA" id="ARBA00001970"/>
    </source>
</evidence>
<dbReference type="InterPro" id="IPR016174">
    <property type="entry name" value="Di-haem_cyt_TM"/>
</dbReference>
<name>A0A562RUT8_9BRAD</name>
<gene>
    <name evidence="15" type="ORF">IQ16_02424</name>
</gene>
<evidence type="ECO:0000256" key="9">
    <source>
        <dbReference type="ARBA" id="ARBA00022989"/>
    </source>
</evidence>
<dbReference type="GO" id="GO:0020037">
    <property type="term" value="F:heme binding"/>
    <property type="evidence" value="ECO:0007669"/>
    <property type="project" value="TreeGrafter"/>
</dbReference>
<feature type="transmembrane region" description="Helical" evidence="13">
    <location>
        <begin position="91"/>
        <end position="111"/>
    </location>
</feature>
<dbReference type="SUPFAM" id="SSF81342">
    <property type="entry name" value="Transmembrane di-heme cytochromes"/>
    <property type="match status" value="1"/>
</dbReference>
<evidence type="ECO:0000256" key="6">
    <source>
        <dbReference type="ARBA" id="ARBA00022692"/>
    </source>
</evidence>
<comment type="cofactor">
    <cofactor evidence="1">
        <name>heme b</name>
        <dbReference type="ChEBI" id="CHEBI:60344"/>
    </cofactor>
</comment>
<evidence type="ECO:0000256" key="11">
    <source>
        <dbReference type="ARBA" id="ARBA00023136"/>
    </source>
</evidence>
<proteinExistence type="inferred from homology"/>
<keyword evidence="3" id="KW-0813">Transport</keyword>
<evidence type="ECO:0000259" key="14">
    <source>
        <dbReference type="Pfam" id="PF01292"/>
    </source>
</evidence>
<comment type="caution">
    <text evidence="15">The sequence shown here is derived from an EMBL/GenBank/DDBJ whole genome shotgun (WGS) entry which is preliminary data.</text>
</comment>
<accession>A0A562RUT8</accession>
<dbReference type="GO" id="GO:0022904">
    <property type="term" value="P:respiratory electron transport chain"/>
    <property type="evidence" value="ECO:0007669"/>
    <property type="project" value="InterPro"/>
</dbReference>
<reference evidence="15 16" key="1">
    <citation type="journal article" date="2015" name="Stand. Genomic Sci.">
        <title>Genomic Encyclopedia of Bacterial and Archaeal Type Strains, Phase III: the genomes of soil and plant-associated and newly described type strains.</title>
        <authorList>
            <person name="Whitman W.B."/>
            <person name="Woyke T."/>
            <person name="Klenk H.P."/>
            <person name="Zhou Y."/>
            <person name="Lilburn T.G."/>
            <person name="Beck B.J."/>
            <person name="De Vos P."/>
            <person name="Vandamme P."/>
            <person name="Eisen J.A."/>
            <person name="Garrity G."/>
            <person name="Hugenholtz P."/>
            <person name="Kyrpides N.C."/>
        </authorList>
    </citation>
    <scope>NUCLEOTIDE SEQUENCE [LARGE SCALE GENOMIC DNA]</scope>
    <source>
        <strain evidence="15 16">CGMCC 1.10948</strain>
    </source>
</reference>
<keyword evidence="5" id="KW-0349">Heme</keyword>
<dbReference type="InterPro" id="IPR011577">
    <property type="entry name" value="Cyt_b561_bac/Ni-Hgenase"/>
</dbReference>
<dbReference type="EMBL" id="VLLA01000004">
    <property type="protein sequence ID" value="TWI72845.1"/>
    <property type="molecule type" value="Genomic_DNA"/>
</dbReference>
<evidence type="ECO:0000256" key="4">
    <source>
        <dbReference type="ARBA" id="ARBA00022475"/>
    </source>
</evidence>
<evidence type="ECO:0000313" key="15">
    <source>
        <dbReference type="EMBL" id="TWI72845.1"/>
    </source>
</evidence>
<dbReference type="Proteomes" id="UP000316291">
    <property type="component" value="Unassembled WGS sequence"/>
</dbReference>
<dbReference type="PANTHER" id="PTHR30529">
    <property type="entry name" value="CYTOCHROME B561"/>
    <property type="match status" value="1"/>
</dbReference>
<sequence>MQWKNTKQEFGALAKFLHWTVAAAFIGAYVVVYYVIWFLDDSSPDSLPVLNIHWVLGIFVGVLVVPRLYWRLLNVQPEEAQTSQLEKRIAQAAHWGLYGLMILMPLTGYIGTDADTDFGLFKVPNFRETALFAWIEVTCGIGWEAFEPPVDAIHHLVGKWIAWPVVGLHIAAALFHHLVRRDKILVRMLPYSSTAGHS</sequence>
<evidence type="ECO:0000256" key="3">
    <source>
        <dbReference type="ARBA" id="ARBA00022448"/>
    </source>
</evidence>
<keyword evidence="7" id="KW-0479">Metal-binding</keyword>
<evidence type="ECO:0000313" key="16">
    <source>
        <dbReference type="Proteomes" id="UP000316291"/>
    </source>
</evidence>
<comment type="similarity">
    <text evidence="12">Belongs to the cytochrome b561 family.</text>
</comment>
<feature type="transmembrane region" description="Helical" evidence="13">
    <location>
        <begin position="12"/>
        <end position="39"/>
    </location>
</feature>
<keyword evidence="10" id="KW-0408">Iron</keyword>